<dbReference type="InterPro" id="IPR050309">
    <property type="entry name" value="Type-B_Carboxylest/Lipase"/>
</dbReference>
<proteinExistence type="evidence at transcript level"/>
<keyword evidence="4 10" id="KW-0378">Hydrolase</keyword>
<evidence type="ECO:0000256" key="2">
    <source>
        <dbReference type="ARBA" id="ARBA00013276"/>
    </source>
</evidence>
<dbReference type="PANTHER" id="PTHR11559">
    <property type="entry name" value="CARBOXYLESTERASE"/>
    <property type="match status" value="1"/>
</dbReference>
<dbReference type="Gene3D" id="3.40.50.1820">
    <property type="entry name" value="alpha/beta hydrolase"/>
    <property type="match status" value="1"/>
</dbReference>
<protein>
    <recommendedName>
        <fullName evidence="3">Acetylcholinesterase</fullName>
        <ecNumber evidence="2">3.1.1.7</ecNumber>
    </recommendedName>
</protein>
<sequence length="559" mass="61089">MQSIALLLIGAALSTSVAAVPRRTVIQEGDDVLVTVESGTLRGVVATSLNGVLYNQFLGVPYATPPLGDLRFRAPQPVSPWSGVRDALSFGDSCSQPLDNMTVGSEDCLYLNVYTPNPPKGSMPVMVWIHGGGFFSGSGNADIHGPEYLVEHGVIVVTFNYRLGVLGFMSTGDTVVPGNMGLKDQVMALRWVQQHIANFGGDPKNVTIFGQDAGAWSCHAHMLSPMSRGLFQRVIAMSGSALSAAAFSAAVPERTFVLAEHLGLRTRSSEELLMYLMEFPAKAFVEDMHHALAPEDKERTVVPFVMTVEPPDAEGGAFLTRPPAEIVRSGKFQRVPLLTGVTTLEGAVFLVKNVRNAINATANLDMSFLRLVPQDFNGRKEDRIALCREMKNFYYGDQPVSSDNLAPYVDIRGDLAFNYPVVKTARIHSAQTQSVYFYVFSADGELNHMKRIAKAEKLEGACHGDDVFYLFRSSLFDVAAEPTSTESKTIANLTRLWTNFAKTGNPTPDKGGDLGVTWPAFSERAPAYLRIDNGGLCVAREPWGERMAFWDRLYGRLSK</sequence>
<evidence type="ECO:0000256" key="4">
    <source>
        <dbReference type="ARBA" id="ARBA00022801"/>
    </source>
</evidence>
<evidence type="ECO:0000256" key="7">
    <source>
        <dbReference type="ARBA" id="ARBA00048484"/>
    </source>
</evidence>
<dbReference type="InterPro" id="IPR002018">
    <property type="entry name" value="CarbesteraseB"/>
</dbReference>
<dbReference type="ESTHER" id="9orth-a0a0c5kc94">
    <property type="family name" value="Carb_B_Arthropoda"/>
</dbReference>
<feature type="domain" description="Carboxylesterase type B" evidence="9">
    <location>
        <begin position="32"/>
        <end position="550"/>
    </location>
</feature>
<dbReference type="InterPro" id="IPR000997">
    <property type="entry name" value="Cholinesterase"/>
</dbReference>
<dbReference type="PRINTS" id="PR00878">
    <property type="entry name" value="CHOLNESTRASE"/>
</dbReference>
<comment type="catalytic activity">
    <reaction evidence="7">
        <text>acetylcholine + H2O = choline + acetate + H(+)</text>
        <dbReference type="Rhea" id="RHEA:17561"/>
        <dbReference type="ChEBI" id="CHEBI:15354"/>
        <dbReference type="ChEBI" id="CHEBI:15355"/>
        <dbReference type="ChEBI" id="CHEBI:15377"/>
        <dbReference type="ChEBI" id="CHEBI:15378"/>
        <dbReference type="ChEBI" id="CHEBI:30089"/>
        <dbReference type="EC" id="3.1.1.7"/>
    </reaction>
</comment>
<gene>
    <name evidence="10" type="primary">CesA7</name>
</gene>
<dbReference type="InterPro" id="IPR019819">
    <property type="entry name" value="Carboxylesterase_B_CS"/>
</dbReference>
<dbReference type="Pfam" id="PF00135">
    <property type="entry name" value="COesterase"/>
    <property type="match status" value="1"/>
</dbReference>
<keyword evidence="5" id="KW-0531">Neurotransmitter degradation</keyword>
<evidence type="ECO:0000256" key="1">
    <source>
        <dbReference type="ARBA" id="ARBA00005964"/>
    </source>
</evidence>
<name>A0A0C5KC94_9ORTH</name>
<evidence type="ECO:0000259" key="9">
    <source>
        <dbReference type="Pfam" id="PF00135"/>
    </source>
</evidence>
<dbReference type="GO" id="GO:0003990">
    <property type="term" value="F:acetylcholinesterase activity"/>
    <property type="evidence" value="ECO:0007669"/>
    <property type="project" value="UniProtKB-EC"/>
</dbReference>
<evidence type="ECO:0000256" key="6">
    <source>
        <dbReference type="ARBA" id="ARBA00023180"/>
    </source>
</evidence>
<organism evidence="10">
    <name type="scientific">Oxya chinensis</name>
    <dbReference type="NCBI Taxonomy" id="165482"/>
    <lineage>
        <taxon>Eukaryota</taxon>
        <taxon>Metazoa</taxon>
        <taxon>Ecdysozoa</taxon>
        <taxon>Arthropoda</taxon>
        <taxon>Hexapoda</taxon>
        <taxon>Insecta</taxon>
        <taxon>Pterygota</taxon>
        <taxon>Neoptera</taxon>
        <taxon>Polyneoptera</taxon>
        <taxon>Orthoptera</taxon>
        <taxon>Caelifera</taxon>
        <taxon>Acrididea</taxon>
        <taxon>Acridomorpha</taxon>
        <taxon>Acridoidea</taxon>
        <taxon>Acrididae</taxon>
        <taxon>Oxyinae</taxon>
        <taxon>Oxya</taxon>
    </lineage>
</organism>
<dbReference type="EMBL" id="KP114636">
    <property type="protein sequence ID" value="AJP62548.1"/>
    <property type="molecule type" value="mRNA"/>
</dbReference>
<dbReference type="SUPFAM" id="SSF53474">
    <property type="entry name" value="alpha/beta-Hydrolases"/>
    <property type="match status" value="1"/>
</dbReference>
<dbReference type="AlphaFoldDB" id="A0A0C5KC94"/>
<dbReference type="InterPro" id="IPR029058">
    <property type="entry name" value="AB_hydrolase_fold"/>
</dbReference>
<evidence type="ECO:0000256" key="8">
    <source>
        <dbReference type="SAM" id="SignalP"/>
    </source>
</evidence>
<dbReference type="PROSITE" id="PS00941">
    <property type="entry name" value="CARBOXYLESTERASE_B_2"/>
    <property type="match status" value="1"/>
</dbReference>
<feature type="chain" id="PRO_5002179367" description="Acetylcholinesterase" evidence="8">
    <location>
        <begin position="20"/>
        <end position="559"/>
    </location>
</feature>
<evidence type="ECO:0000256" key="5">
    <source>
        <dbReference type="ARBA" id="ARBA00022867"/>
    </source>
</evidence>
<evidence type="ECO:0000256" key="3">
    <source>
        <dbReference type="ARBA" id="ARBA00020419"/>
    </source>
</evidence>
<keyword evidence="6" id="KW-0325">Glycoprotein</keyword>
<reference evidence="10" key="1">
    <citation type="submission" date="2014-11" db="EMBL/GenBank/DDBJ databases">
        <title>Bioinformatics analysis of carboxylesterase genes from Oxya chinensis.</title>
        <authorList>
            <person name="Liu J."/>
            <person name="Zhang J."/>
            <person name="Li D."/>
            <person name="Zhang T."/>
            <person name="Zhang J."/>
            <person name="Ma E."/>
        </authorList>
    </citation>
    <scope>NUCLEOTIDE SEQUENCE</scope>
</reference>
<keyword evidence="8" id="KW-0732">Signal</keyword>
<dbReference type="EC" id="3.1.1.7" evidence="2"/>
<accession>A0A0C5KC94</accession>
<evidence type="ECO:0000313" key="10">
    <source>
        <dbReference type="EMBL" id="AJP62548.1"/>
    </source>
</evidence>
<comment type="similarity">
    <text evidence="1">Belongs to the type-B carboxylesterase/lipase family.</text>
</comment>
<feature type="signal peptide" evidence="8">
    <location>
        <begin position="1"/>
        <end position="19"/>
    </location>
</feature>